<accession>A0A2P6MV82</accession>
<name>A0A2P6MV82_9EUKA</name>
<dbReference type="InterPro" id="IPR001155">
    <property type="entry name" value="OxRdtase_FMN_N"/>
</dbReference>
<dbReference type="SUPFAM" id="SSF51395">
    <property type="entry name" value="FMN-linked oxidoreductases"/>
    <property type="match status" value="1"/>
</dbReference>
<dbReference type="InterPro" id="IPR021837">
    <property type="entry name" value="CfaA/B/C"/>
</dbReference>
<dbReference type="OrthoDB" id="276546at2759"/>
<proteinExistence type="predicted"/>
<dbReference type="AlphaFoldDB" id="A0A2P6MV82"/>
<dbReference type="InterPro" id="IPR013785">
    <property type="entry name" value="Aldolase_TIM"/>
</dbReference>
<dbReference type="Pfam" id="PF00724">
    <property type="entry name" value="Oxidored_FMN"/>
    <property type="match status" value="1"/>
</dbReference>
<dbReference type="Pfam" id="PF11912">
    <property type="entry name" value="CfaA_B_C"/>
    <property type="match status" value="1"/>
</dbReference>
<dbReference type="Proteomes" id="UP000241769">
    <property type="component" value="Unassembled WGS sequence"/>
</dbReference>
<dbReference type="CDD" id="cd02933">
    <property type="entry name" value="OYE_like_FMN"/>
    <property type="match status" value="1"/>
</dbReference>
<reference evidence="2 3" key="1">
    <citation type="journal article" date="2018" name="Genome Biol. Evol.">
        <title>Multiple Roots of Fruiting Body Formation in Amoebozoa.</title>
        <authorList>
            <person name="Hillmann F."/>
            <person name="Forbes G."/>
            <person name="Novohradska S."/>
            <person name="Ferling I."/>
            <person name="Riege K."/>
            <person name="Groth M."/>
            <person name="Westermann M."/>
            <person name="Marz M."/>
            <person name="Spaller T."/>
            <person name="Winckler T."/>
            <person name="Schaap P."/>
            <person name="Glockner G."/>
        </authorList>
    </citation>
    <scope>NUCLEOTIDE SEQUENCE [LARGE SCALE GENOMIC DNA]</scope>
    <source>
        <strain evidence="2 3">Jena</strain>
    </source>
</reference>
<evidence type="ECO:0000313" key="3">
    <source>
        <dbReference type="Proteomes" id="UP000241769"/>
    </source>
</evidence>
<dbReference type="FunCoup" id="A0A2P6MV82">
    <property type="interactions" value="2"/>
</dbReference>
<sequence length="598" mass="65431">MAAQQTTQGGLSGIRSSELLTAILEENMQSVLLLALVLLASSIAQPPSSLPLVTTVYQDQLCSVPISGSAMVVNTCLNFQGYSIFVLSDGVNATIMAYPGAGCNGLSPKTIVYQMYSCQPQNGYYYLSTQAVTFSPVPTPQDAITLSSVDSICSDGGWTTASIVYGNGCLVAPCSPSASGYSKTICLPYTFPTLSVVQMESARLPACCQHHIDSEMSNDTHALSNNSHSKLFQPYKVGDVELQHRVIMAPLTRCRADDNHVHQDVAVEYYAQRAITPGTLIITEATFIAPEAGGIANVPGIWSDEQVAAWNKITDAVHEKSSFIYMQLWALGRVANPDILSKTGHKVVSASNIPASDKHVTPTALDKEGIQHFKSLYVQAAKNAIRAGFDGVEVHGANGYLIDQFLQTNSNDRTDEYGGSEENRTRFALEVMEAVAAEIGQEKTALRISPFSTFQGMGMSDPKPTFSHLTRQLIERVPRLSYLHVVEARIAGNADVTPHPGASCDFLYDIWSPRPFFIAGGFKVKDALQVVEEKEVAVVFGRYFISNPDLPLRIKYNIELEPYNRETFYVPGPQNKKGYTDYPYSPIVERYLQETKKK</sequence>
<protein>
    <recommendedName>
        <fullName evidence="1">NADH:flavin oxidoreductase/NADH oxidase N-terminal domain-containing protein</fullName>
    </recommendedName>
</protein>
<dbReference type="EMBL" id="MDYQ01000372">
    <property type="protein sequence ID" value="PRP75622.1"/>
    <property type="molecule type" value="Genomic_DNA"/>
</dbReference>
<dbReference type="PANTHER" id="PTHR22893:SF91">
    <property type="entry name" value="NADPH DEHYDROGENASE 2-RELATED"/>
    <property type="match status" value="1"/>
</dbReference>
<dbReference type="PANTHER" id="PTHR22893">
    <property type="entry name" value="NADH OXIDOREDUCTASE-RELATED"/>
    <property type="match status" value="1"/>
</dbReference>
<dbReference type="Gene3D" id="3.20.20.70">
    <property type="entry name" value="Aldolase class I"/>
    <property type="match status" value="1"/>
</dbReference>
<evidence type="ECO:0000313" key="2">
    <source>
        <dbReference type="EMBL" id="PRP75622.1"/>
    </source>
</evidence>
<dbReference type="InterPro" id="IPR045247">
    <property type="entry name" value="Oye-like"/>
</dbReference>
<dbReference type="InParanoid" id="A0A2P6MV82"/>
<feature type="domain" description="NADH:flavin oxidoreductase/NADH oxidase N-terminal" evidence="1">
    <location>
        <begin position="230"/>
        <end position="560"/>
    </location>
</feature>
<dbReference type="GO" id="GO:0010181">
    <property type="term" value="F:FMN binding"/>
    <property type="evidence" value="ECO:0007669"/>
    <property type="project" value="InterPro"/>
</dbReference>
<comment type="caution">
    <text evidence="2">The sequence shown here is derived from an EMBL/GenBank/DDBJ whole genome shotgun (WGS) entry which is preliminary data.</text>
</comment>
<dbReference type="FunFam" id="3.20.20.70:FF:000138">
    <property type="entry name" value="NADPH dehydrogenase 1"/>
    <property type="match status" value="1"/>
</dbReference>
<dbReference type="STRING" id="1890364.A0A2P6MV82"/>
<evidence type="ECO:0000259" key="1">
    <source>
        <dbReference type="Pfam" id="PF00724"/>
    </source>
</evidence>
<dbReference type="GO" id="GO:0003959">
    <property type="term" value="F:NADPH dehydrogenase activity"/>
    <property type="evidence" value="ECO:0007669"/>
    <property type="project" value="TreeGrafter"/>
</dbReference>
<organism evidence="2 3">
    <name type="scientific">Planoprotostelium fungivorum</name>
    <dbReference type="NCBI Taxonomy" id="1890364"/>
    <lineage>
        <taxon>Eukaryota</taxon>
        <taxon>Amoebozoa</taxon>
        <taxon>Evosea</taxon>
        <taxon>Variosea</taxon>
        <taxon>Cavosteliida</taxon>
        <taxon>Cavosteliaceae</taxon>
        <taxon>Planoprotostelium</taxon>
    </lineage>
</organism>
<gene>
    <name evidence="2" type="ORF">PROFUN_07988</name>
</gene>
<keyword evidence="3" id="KW-1185">Reference proteome</keyword>